<comment type="caution">
    <text evidence="2">The sequence shown here is derived from an EMBL/GenBank/DDBJ whole genome shotgun (WGS) entry which is preliminary data.</text>
</comment>
<feature type="coiled-coil region" evidence="1">
    <location>
        <begin position="36"/>
        <end position="68"/>
    </location>
</feature>
<accession>A0AAV8ZQI9</accession>
<sequence>MKGTGGAMNWKGKGETPVGRERDFRMLEGMKGEDLRMEYLGKRNDYKRKIKEAKLKEMEEELERMGDRVWDVCKRWVKGEKRKVKGNLRRPDGTYTGSLEETYEELVGQYFPQDIAAGEGHVEMRREYGEDRVDEGEDFAVTMNELRGVINGMSVGKAPGMDGIPNECMRHVLNGVGDSWRVIVEGCLREGVYPRVWKRAEVVWIPKKGGMRPISLLPSVGKVFGRLVAARISYSMEARGQFDRAQYGFRRGRDCTEAIGDLVNVIRNNSGWAAFACCRLGPQERFRVGMGSCCGQKSEDERSE</sequence>
<dbReference type="Proteomes" id="UP001162156">
    <property type="component" value="Unassembled WGS sequence"/>
</dbReference>
<dbReference type="PANTHER" id="PTHR19446">
    <property type="entry name" value="REVERSE TRANSCRIPTASES"/>
    <property type="match status" value="1"/>
</dbReference>
<dbReference type="GO" id="GO:0071897">
    <property type="term" value="P:DNA biosynthetic process"/>
    <property type="evidence" value="ECO:0007669"/>
    <property type="project" value="UniProtKB-ARBA"/>
</dbReference>
<keyword evidence="3" id="KW-1185">Reference proteome</keyword>
<proteinExistence type="predicted"/>
<dbReference type="AlphaFoldDB" id="A0AAV8ZQI9"/>
<evidence type="ECO:0008006" key="4">
    <source>
        <dbReference type="Google" id="ProtNLM"/>
    </source>
</evidence>
<dbReference type="InterPro" id="IPR043502">
    <property type="entry name" value="DNA/RNA_pol_sf"/>
</dbReference>
<keyword evidence="1" id="KW-0175">Coiled coil</keyword>
<gene>
    <name evidence="2" type="ORF">NQ314_002962</name>
</gene>
<dbReference type="SUPFAM" id="SSF56672">
    <property type="entry name" value="DNA/RNA polymerases"/>
    <property type="match status" value="1"/>
</dbReference>
<dbReference type="EMBL" id="JANEYF010000878">
    <property type="protein sequence ID" value="KAJ8967289.1"/>
    <property type="molecule type" value="Genomic_DNA"/>
</dbReference>
<name>A0AAV8ZQI9_9CUCU</name>
<reference evidence="2" key="1">
    <citation type="journal article" date="2023" name="Insect Mol. Biol.">
        <title>Genome sequencing provides insights into the evolution of gene families encoding plant cell wall-degrading enzymes in longhorned beetles.</title>
        <authorList>
            <person name="Shin N.R."/>
            <person name="Okamura Y."/>
            <person name="Kirsch R."/>
            <person name="Pauchet Y."/>
        </authorList>
    </citation>
    <scope>NUCLEOTIDE SEQUENCE</scope>
    <source>
        <strain evidence="2">RBIC_L_NR</strain>
    </source>
</reference>
<organism evidence="2 3">
    <name type="scientific">Rhamnusium bicolor</name>
    <dbReference type="NCBI Taxonomy" id="1586634"/>
    <lineage>
        <taxon>Eukaryota</taxon>
        <taxon>Metazoa</taxon>
        <taxon>Ecdysozoa</taxon>
        <taxon>Arthropoda</taxon>
        <taxon>Hexapoda</taxon>
        <taxon>Insecta</taxon>
        <taxon>Pterygota</taxon>
        <taxon>Neoptera</taxon>
        <taxon>Endopterygota</taxon>
        <taxon>Coleoptera</taxon>
        <taxon>Polyphaga</taxon>
        <taxon>Cucujiformia</taxon>
        <taxon>Chrysomeloidea</taxon>
        <taxon>Cerambycidae</taxon>
        <taxon>Lepturinae</taxon>
        <taxon>Rhagiini</taxon>
        <taxon>Rhamnusium</taxon>
    </lineage>
</organism>
<evidence type="ECO:0000313" key="3">
    <source>
        <dbReference type="Proteomes" id="UP001162156"/>
    </source>
</evidence>
<protein>
    <recommendedName>
        <fullName evidence="4">Reverse transcriptase domain-containing protein</fullName>
    </recommendedName>
</protein>
<evidence type="ECO:0000256" key="1">
    <source>
        <dbReference type="SAM" id="Coils"/>
    </source>
</evidence>
<evidence type="ECO:0000313" key="2">
    <source>
        <dbReference type="EMBL" id="KAJ8967289.1"/>
    </source>
</evidence>